<dbReference type="OrthoDB" id="9997102at2759"/>
<dbReference type="HOGENOM" id="CLU_007383_8_4_1"/>
<dbReference type="SUPFAM" id="SSF51735">
    <property type="entry name" value="NAD(P)-binding Rossmann-fold domains"/>
    <property type="match status" value="1"/>
</dbReference>
<dbReference type="Proteomes" id="UP000053257">
    <property type="component" value="Unassembled WGS sequence"/>
</dbReference>
<dbReference type="EMBL" id="KN840491">
    <property type="protein sequence ID" value="KIP07744.1"/>
    <property type="molecule type" value="Genomic_DNA"/>
</dbReference>
<dbReference type="GO" id="GO:0005634">
    <property type="term" value="C:nucleus"/>
    <property type="evidence" value="ECO:0007669"/>
    <property type="project" value="TreeGrafter"/>
</dbReference>
<dbReference type="Gene3D" id="3.40.50.720">
    <property type="entry name" value="NAD(P)-binding Rossmann-like Domain"/>
    <property type="match status" value="1"/>
</dbReference>
<accession>A0A0C3NRB5</accession>
<dbReference type="STRING" id="745531.A0A0C3NRB5"/>
<dbReference type="InterPro" id="IPR051164">
    <property type="entry name" value="NmrA-like_oxidored"/>
</dbReference>
<feature type="domain" description="NmrA-like" evidence="3">
    <location>
        <begin position="4"/>
        <end position="244"/>
    </location>
</feature>
<name>A0A0C3NRB5_PHLG1</name>
<reference evidence="4 5" key="1">
    <citation type="journal article" date="2014" name="PLoS Genet.">
        <title>Analysis of the Phlebiopsis gigantea genome, transcriptome and secretome provides insight into its pioneer colonization strategies of wood.</title>
        <authorList>
            <person name="Hori C."/>
            <person name="Ishida T."/>
            <person name="Igarashi K."/>
            <person name="Samejima M."/>
            <person name="Suzuki H."/>
            <person name="Master E."/>
            <person name="Ferreira P."/>
            <person name="Ruiz-Duenas F.J."/>
            <person name="Held B."/>
            <person name="Canessa P."/>
            <person name="Larrondo L.F."/>
            <person name="Schmoll M."/>
            <person name="Druzhinina I.S."/>
            <person name="Kubicek C.P."/>
            <person name="Gaskell J.A."/>
            <person name="Kersten P."/>
            <person name="St John F."/>
            <person name="Glasner J."/>
            <person name="Sabat G."/>
            <person name="Splinter BonDurant S."/>
            <person name="Syed K."/>
            <person name="Yadav J."/>
            <person name="Mgbeahuruike A.C."/>
            <person name="Kovalchuk A."/>
            <person name="Asiegbu F.O."/>
            <person name="Lackner G."/>
            <person name="Hoffmeister D."/>
            <person name="Rencoret J."/>
            <person name="Gutierrez A."/>
            <person name="Sun H."/>
            <person name="Lindquist E."/>
            <person name="Barry K."/>
            <person name="Riley R."/>
            <person name="Grigoriev I.V."/>
            <person name="Henrissat B."/>
            <person name="Kues U."/>
            <person name="Berka R.M."/>
            <person name="Martinez A.T."/>
            <person name="Covert S.F."/>
            <person name="Blanchette R.A."/>
            <person name="Cullen D."/>
        </authorList>
    </citation>
    <scope>NUCLEOTIDE SEQUENCE [LARGE SCALE GENOMIC DNA]</scope>
    <source>
        <strain evidence="4 5">11061_1 CR5-6</strain>
    </source>
</reference>
<dbReference type="Pfam" id="PF05368">
    <property type="entry name" value="NmrA"/>
    <property type="match status" value="1"/>
</dbReference>
<dbReference type="InterPro" id="IPR008030">
    <property type="entry name" value="NmrA-like"/>
</dbReference>
<proteinExistence type="inferred from homology"/>
<evidence type="ECO:0000259" key="3">
    <source>
        <dbReference type="Pfam" id="PF05368"/>
    </source>
</evidence>
<evidence type="ECO:0000256" key="2">
    <source>
        <dbReference type="ARBA" id="ARBA00022857"/>
    </source>
</evidence>
<dbReference type="PANTHER" id="PTHR42748:SF7">
    <property type="entry name" value="NMRA LIKE REDOX SENSOR 1-RELATED"/>
    <property type="match status" value="1"/>
</dbReference>
<keyword evidence="5" id="KW-1185">Reference proteome</keyword>
<protein>
    <recommendedName>
        <fullName evidence="3">NmrA-like domain-containing protein</fullName>
    </recommendedName>
</protein>
<evidence type="ECO:0000256" key="1">
    <source>
        <dbReference type="ARBA" id="ARBA00006328"/>
    </source>
</evidence>
<comment type="similarity">
    <text evidence="1">Belongs to the NmrA-type oxidoreductase family.</text>
</comment>
<sequence>MSRRTILVVGATGKQGGAFIRAGVSASGEHDFHFLAVTRDPKSHSAQALVKLGDRVAVVTADVNDEQTVRKVFEDAKAEGGGVWGVYVALAFPGLGADASGEERQGKMMADLAHEYSVKHLIYSSASRRHESLDDTATLSGLAKVRIERHIKSLPDLSWTILQPTFFMENFEGYLGKIATSVLRVGQKKDTKIQLIAAEDIGRVGFAVMQSPETYNGKTVTVIGDALTMDELQEAYKRGAGKAMPSVANIFARGIIAMNTHTREV</sequence>
<organism evidence="4 5">
    <name type="scientific">Phlebiopsis gigantea (strain 11061_1 CR5-6)</name>
    <name type="common">White-rot fungus</name>
    <name type="synonym">Peniophora gigantea</name>
    <dbReference type="NCBI Taxonomy" id="745531"/>
    <lineage>
        <taxon>Eukaryota</taxon>
        <taxon>Fungi</taxon>
        <taxon>Dikarya</taxon>
        <taxon>Basidiomycota</taxon>
        <taxon>Agaricomycotina</taxon>
        <taxon>Agaricomycetes</taxon>
        <taxon>Polyporales</taxon>
        <taxon>Phanerochaetaceae</taxon>
        <taxon>Phlebiopsis</taxon>
    </lineage>
</organism>
<evidence type="ECO:0000313" key="4">
    <source>
        <dbReference type="EMBL" id="KIP07744.1"/>
    </source>
</evidence>
<gene>
    <name evidence="4" type="ORF">PHLGIDRAFT_70511</name>
</gene>
<dbReference type="AlphaFoldDB" id="A0A0C3NRB5"/>
<dbReference type="InterPro" id="IPR036291">
    <property type="entry name" value="NAD(P)-bd_dom_sf"/>
</dbReference>
<dbReference type="Gene3D" id="3.90.25.10">
    <property type="entry name" value="UDP-galactose 4-epimerase, domain 1"/>
    <property type="match status" value="1"/>
</dbReference>
<dbReference type="PANTHER" id="PTHR42748">
    <property type="entry name" value="NITROGEN METABOLITE REPRESSION PROTEIN NMRA FAMILY MEMBER"/>
    <property type="match status" value="1"/>
</dbReference>
<evidence type="ECO:0000313" key="5">
    <source>
        <dbReference type="Proteomes" id="UP000053257"/>
    </source>
</evidence>
<keyword evidence="2" id="KW-0521">NADP</keyword>